<dbReference type="OMA" id="CKFRERE"/>
<organism evidence="2 3">
    <name type="scientific">Paramecium primaurelia</name>
    <dbReference type="NCBI Taxonomy" id="5886"/>
    <lineage>
        <taxon>Eukaryota</taxon>
        <taxon>Sar</taxon>
        <taxon>Alveolata</taxon>
        <taxon>Ciliophora</taxon>
        <taxon>Intramacronucleata</taxon>
        <taxon>Oligohymenophorea</taxon>
        <taxon>Peniculida</taxon>
        <taxon>Parameciidae</taxon>
        <taxon>Paramecium</taxon>
    </lineage>
</organism>
<sequence length="125" mass="14663">MGATCKFREREKDIISQDSLSSLPNLNSEPDAQTNLKQKVYGKSKNSRNVANTPENMKRPHFFIIYPRNQNQRNDLILQLQDLNRNNNYYIEEYSQMTSQSIESKYESNFSLNEVSEGSFNIFRI</sequence>
<name>A0A8S1LZP8_PARPR</name>
<feature type="compositionally biased region" description="Low complexity" evidence="1">
    <location>
        <begin position="19"/>
        <end position="28"/>
    </location>
</feature>
<dbReference type="EMBL" id="CAJJDM010000048">
    <property type="protein sequence ID" value="CAD8071792.1"/>
    <property type="molecule type" value="Genomic_DNA"/>
</dbReference>
<comment type="caution">
    <text evidence="2">The sequence shown here is derived from an EMBL/GenBank/DDBJ whole genome shotgun (WGS) entry which is preliminary data.</text>
</comment>
<protein>
    <submittedName>
        <fullName evidence="2">Uncharacterized protein</fullName>
    </submittedName>
</protein>
<keyword evidence="3" id="KW-1185">Reference proteome</keyword>
<evidence type="ECO:0000313" key="3">
    <source>
        <dbReference type="Proteomes" id="UP000688137"/>
    </source>
</evidence>
<evidence type="ECO:0000313" key="2">
    <source>
        <dbReference type="EMBL" id="CAD8071792.1"/>
    </source>
</evidence>
<reference evidence="2" key="1">
    <citation type="submission" date="2021-01" db="EMBL/GenBank/DDBJ databases">
        <authorList>
            <consortium name="Genoscope - CEA"/>
            <person name="William W."/>
        </authorList>
    </citation>
    <scope>NUCLEOTIDE SEQUENCE</scope>
</reference>
<proteinExistence type="predicted"/>
<feature type="region of interest" description="Disordered" evidence="1">
    <location>
        <begin position="16"/>
        <end position="55"/>
    </location>
</feature>
<gene>
    <name evidence="2" type="ORF">PPRIM_AZ9-3.1.T0480054</name>
</gene>
<accession>A0A8S1LZP8</accession>
<dbReference type="Proteomes" id="UP000688137">
    <property type="component" value="Unassembled WGS sequence"/>
</dbReference>
<dbReference type="AlphaFoldDB" id="A0A8S1LZP8"/>
<evidence type="ECO:0000256" key="1">
    <source>
        <dbReference type="SAM" id="MobiDB-lite"/>
    </source>
</evidence>